<proteinExistence type="predicted"/>
<evidence type="ECO:0000313" key="5">
    <source>
        <dbReference type="Proteomes" id="UP000218377"/>
    </source>
</evidence>
<feature type="region of interest" description="Disordered" evidence="1">
    <location>
        <begin position="1"/>
        <end position="24"/>
    </location>
</feature>
<accession>A0A2A3X192</accession>
<keyword evidence="2" id="KW-0472">Membrane</keyword>
<feature type="compositionally biased region" description="Basic and acidic residues" evidence="1">
    <location>
        <begin position="1"/>
        <end position="12"/>
    </location>
</feature>
<dbReference type="AlphaFoldDB" id="A0A2A3X192"/>
<keyword evidence="2" id="KW-0812">Transmembrane</keyword>
<feature type="transmembrane region" description="Helical" evidence="2">
    <location>
        <begin position="69"/>
        <end position="95"/>
    </location>
</feature>
<dbReference type="Proteomes" id="UP000218377">
    <property type="component" value="Unassembled WGS sequence"/>
</dbReference>
<organism evidence="4 5">
    <name type="scientific">Brevibacterium aurantiacum</name>
    <dbReference type="NCBI Taxonomy" id="273384"/>
    <lineage>
        <taxon>Bacteria</taxon>
        <taxon>Bacillati</taxon>
        <taxon>Actinomycetota</taxon>
        <taxon>Actinomycetes</taxon>
        <taxon>Micrococcales</taxon>
        <taxon>Brevibacteriaceae</taxon>
        <taxon>Brevibacterium</taxon>
    </lineage>
</organism>
<gene>
    <name evidence="4" type="ORF">CIK79_03480</name>
</gene>
<comment type="caution">
    <text evidence="4">The sequence shown here is derived from an EMBL/GenBank/DDBJ whole genome shotgun (WGS) entry which is preliminary data.</text>
</comment>
<evidence type="ECO:0000256" key="2">
    <source>
        <dbReference type="SAM" id="Phobius"/>
    </source>
</evidence>
<dbReference type="Pfam" id="PF13828">
    <property type="entry name" value="DUF4190"/>
    <property type="match status" value="1"/>
</dbReference>
<evidence type="ECO:0000256" key="1">
    <source>
        <dbReference type="SAM" id="MobiDB-lite"/>
    </source>
</evidence>
<sequence length="154" mass="16264">MSSHSNRSEPDMYTRQLPASGGNAASAHSNYGGYPGYSAQPNPAAYGANPGFVGPVTYIYQPIAPTNSVAIVGMVLALAGVMTSFIPAGIVGIIMGHIARRQIRQRSERGDAMALTALWAGYLGTGFWLIFWGLYIGVMVLAIMMGVAAEEATY</sequence>
<dbReference type="EMBL" id="NRGX01000001">
    <property type="protein sequence ID" value="PCC17438.1"/>
    <property type="molecule type" value="Genomic_DNA"/>
</dbReference>
<feature type="domain" description="DUF4190" evidence="3">
    <location>
        <begin position="70"/>
        <end position="131"/>
    </location>
</feature>
<evidence type="ECO:0000313" key="4">
    <source>
        <dbReference type="EMBL" id="PCC17438.1"/>
    </source>
</evidence>
<keyword evidence="2" id="KW-1133">Transmembrane helix</keyword>
<dbReference type="InterPro" id="IPR025241">
    <property type="entry name" value="DUF4190"/>
</dbReference>
<protein>
    <recommendedName>
        <fullName evidence="3">DUF4190 domain-containing protein</fullName>
    </recommendedName>
</protein>
<feature type="transmembrane region" description="Helical" evidence="2">
    <location>
        <begin position="116"/>
        <end position="149"/>
    </location>
</feature>
<name>A0A2A3X192_BREAU</name>
<evidence type="ECO:0000259" key="3">
    <source>
        <dbReference type="Pfam" id="PF13828"/>
    </source>
</evidence>
<reference evidence="4 5" key="1">
    <citation type="journal article" date="2017" name="Elife">
        <title>Extensive horizontal gene transfer in cheese-associated bacteria.</title>
        <authorList>
            <person name="Bonham K.S."/>
            <person name="Wolfe B.E."/>
            <person name="Dutton R.J."/>
        </authorList>
    </citation>
    <scope>NUCLEOTIDE SEQUENCE [LARGE SCALE GENOMIC DNA]</scope>
    <source>
        <strain evidence="4 5">JB5</strain>
    </source>
</reference>